<dbReference type="EMBL" id="JACXAI010000015">
    <property type="protein sequence ID" value="MBD1381108.1"/>
    <property type="molecule type" value="Genomic_DNA"/>
</dbReference>
<sequence length="43" mass="5112">MTLIYFHVFQNIWMVSGLIPITGIPLPCLEQLSKDKNVYVFWR</sequence>
<reference evidence="6" key="1">
    <citation type="submission" date="2020-09" db="EMBL/GenBank/DDBJ databases">
        <title>A novel bacterium of genus Bacillus, isolated from South China Sea.</title>
        <authorList>
            <person name="Huang H."/>
            <person name="Mo K."/>
            <person name="Hu Y."/>
        </authorList>
    </citation>
    <scope>NUCLEOTIDE SEQUENCE</scope>
    <source>
        <strain evidence="6">IB182487</strain>
    </source>
</reference>
<dbReference type="GO" id="GO:0008360">
    <property type="term" value="P:regulation of cell shape"/>
    <property type="evidence" value="ECO:0007669"/>
    <property type="project" value="UniProtKB-KW"/>
</dbReference>
<keyword evidence="4" id="KW-1133">Transmembrane helix</keyword>
<dbReference type="GO" id="GO:0051301">
    <property type="term" value="P:cell division"/>
    <property type="evidence" value="ECO:0007669"/>
    <property type="project" value="InterPro"/>
</dbReference>
<dbReference type="GO" id="GO:0016020">
    <property type="term" value="C:membrane"/>
    <property type="evidence" value="ECO:0007669"/>
    <property type="project" value="UniProtKB-SubCell"/>
</dbReference>
<proteinExistence type="predicted"/>
<organism evidence="6 7">
    <name type="scientific">Metabacillus arenae</name>
    <dbReference type="NCBI Taxonomy" id="2771434"/>
    <lineage>
        <taxon>Bacteria</taxon>
        <taxon>Bacillati</taxon>
        <taxon>Bacillota</taxon>
        <taxon>Bacilli</taxon>
        <taxon>Bacillales</taxon>
        <taxon>Bacillaceae</taxon>
        <taxon>Metabacillus</taxon>
    </lineage>
</organism>
<comment type="subcellular location">
    <subcellularLocation>
        <location evidence="1">Membrane</location>
        <topology evidence="1">Multi-pass membrane protein</topology>
    </subcellularLocation>
</comment>
<keyword evidence="2" id="KW-0812">Transmembrane</keyword>
<evidence type="ECO:0000313" key="6">
    <source>
        <dbReference type="EMBL" id="MBD1381108.1"/>
    </source>
</evidence>
<evidence type="ECO:0000256" key="2">
    <source>
        <dbReference type="ARBA" id="ARBA00022692"/>
    </source>
</evidence>
<dbReference type="Pfam" id="PF01098">
    <property type="entry name" value="FTSW_RODA_SPOVE"/>
    <property type="match status" value="1"/>
</dbReference>
<dbReference type="InterPro" id="IPR001182">
    <property type="entry name" value="FtsW/RodA"/>
</dbReference>
<dbReference type="AlphaFoldDB" id="A0A926RWS2"/>
<keyword evidence="3" id="KW-0133">Cell shape</keyword>
<evidence type="ECO:0000256" key="5">
    <source>
        <dbReference type="ARBA" id="ARBA00023136"/>
    </source>
</evidence>
<dbReference type="Proteomes" id="UP000626844">
    <property type="component" value="Unassembled WGS sequence"/>
</dbReference>
<evidence type="ECO:0000256" key="1">
    <source>
        <dbReference type="ARBA" id="ARBA00004141"/>
    </source>
</evidence>
<keyword evidence="5" id="KW-0472">Membrane</keyword>
<gene>
    <name evidence="6" type="ORF">IC621_12785</name>
</gene>
<evidence type="ECO:0000256" key="4">
    <source>
        <dbReference type="ARBA" id="ARBA00022989"/>
    </source>
</evidence>
<accession>A0A926RWS2</accession>
<evidence type="ECO:0000256" key="3">
    <source>
        <dbReference type="ARBA" id="ARBA00022960"/>
    </source>
</evidence>
<keyword evidence="7" id="KW-1185">Reference proteome</keyword>
<comment type="caution">
    <text evidence="6">The sequence shown here is derived from an EMBL/GenBank/DDBJ whole genome shotgun (WGS) entry which is preliminary data.</text>
</comment>
<evidence type="ECO:0000313" key="7">
    <source>
        <dbReference type="Proteomes" id="UP000626844"/>
    </source>
</evidence>
<name>A0A926RWS2_9BACI</name>
<protein>
    <submittedName>
        <fullName evidence="6">FtsW/RodA/SpoVE family cell cycle protein</fullName>
    </submittedName>
</protein>